<reference evidence="8 9" key="1">
    <citation type="submission" date="2022-05" db="EMBL/GenBank/DDBJ databases">
        <authorList>
            <consortium name="Genoscope - CEA"/>
            <person name="William W."/>
        </authorList>
    </citation>
    <scope>NUCLEOTIDE SEQUENCE [LARGE SCALE GENOMIC DNA]</scope>
</reference>
<keyword evidence="3" id="KW-0689">Ribosomal protein</keyword>
<keyword evidence="4" id="KW-0496">Mitochondrion</keyword>
<evidence type="ECO:0000256" key="3">
    <source>
        <dbReference type="ARBA" id="ARBA00022980"/>
    </source>
</evidence>
<dbReference type="AlphaFoldDB" id="A0AAU9XLP9"/>
<name>A0AAU9XLP9_9CNID</name>
<evidence type="ECO:0000256" key="6">
    <source>
        <dbReference type="ARBA" id="ARBA00035183"/>
    </source>
</evidence>
<evidence type="ECO:0000256" key="7">
    <source>
        <dbReference type="ARBA" id="ARBA00035398"/>
    </source>
</evidence>
<evidence type="ECO:0000256" key="4">
    <source>
        <dbReference type="ARBA" id="ARBA00023128"/>
    </source>
</evidence>
<sequence length="190" mass="22600">MKHPRGNFARVRVINLVMYFGENLEQFSRFRNLLELVCSCSFGCQSCVQFYPTWPELCDFKWSMFFFNHFSYFQFVKVEKPAVYSMKKQEIVERLENIVTEVMPDDENWRDQSVKDLVLKYKILNRCYEEFGILVPNFQLNEMNIVRDVIKFYTTAKPEDKRTFKSINKQNLPRNLSIGGSLPLKKVSVT</sequence>
<keyword evidence="5" id="KW-0687">Ribonucleoprotein</keyword>
<evidence type="ECO:0000256" key="5">
    <source>
        <dbReference type="ARBA" id="ARBA00023274"/>
    </source>
</evidence>
<evidence type="ECO:0000256" key="1">
    <source>
        <dbReference type="ARBA" id="ARBA00004173"/>
    </source>
</evidence>
<dbReference type="Proteomes" id="UP001159428">
    <property type="component" value="Unassembled WGS sequence"/>
</dbReference>
<organism evidence="8 9">
    <name type="scientific">Pocillopora meandrina</name>
    <dbReference type="NCBI Taxonomy" id="46732"/>
    <lineage>
        <taxon>Eukaryota</taxon>
        <taxon>Metazoa</taxon>
        <taxon>Cnidaria</taxon>
        <taxon>Anthozoa</taxon>
        <taxon>Hexacorallia</taxon>
        <taxon>Scleractinia</taxon>
        <taxon>Astrocoeniina</taxon>
        <taxon>Pocilloporidae</taxon>
        <taxon>Pocillopora</taxon>
    </lineage>
</organism>
<dbReference type="InterPro" id="IPR018305">
    <property type="entry name" value="Ribosomal_m50"/>
</dbReference>
<comment type="caution">
    <text evidence="8">The sequence shown here is derived from an EMBL/GenBank/DDBJ whole genome shotgun (WGS) entry which is preliminary data.</text>
</comment>
<accession>A0AAU9XLP9</accession>
<dbReference type="PANTHER" id="PTHR31542">
    <property type="entry name" value="39A RIBOSOMAL PROTEIN L50, MITOCHONDRIAL"/>
    <property type="match status" value="1"/>
</dbReference>
<dbReference type="PANTHER" id="PTHR31542:SF1">
    <property type="entry name" value="LARGE RIBOSOMAL SUBUNIT PROTEIN ML50"/>
    <property type="match status" value="1"/>
</dbReference>
<evidence type="ECO:0000313" key="8">
    <source>
        <dbReference type="EMBL" id="CAH3151338.1"/>
    </source>
</evidence>
<gene>
    <name evidence="8" type="ORF">PMEA_00025146</name>
</gene>
<comment type="subcellular location">
    <subcellularLocation>
        <location evidence="1">Mitochondrion</location>
    </subcellularLocation>
</comment>
<comment type="similarity">
    <text evidence="2">Belongs to the mitochondrion-specific ribosomal protein mL50 family.</text>
</comment>
<evidence type="ECO:0000256" key="2">
    <source>
        <dbReference type="ARBA" id="ARBA00008860"/>
    </source>
</evidence>
<keyword evidence="9" id="KW-1185">Reference proteome</keyword>
<dbReference type="GO" id="GO:0005762">
    <property type="term" value="C:mitochondrial large ribosomal subunit"/>
    <property type="evidence" value="ECO:0007669"/>
    <property type="project" value="TreeGrafter"/>
</dbReference>
<proteinExistence type="inferred from homology"/>
<protein>
    <recommendedName>
        <fullName evidence="6">Large ribosomal subunit protein mL50</fullName>
    </recommendedName>
    <alternativeName>
        <fullName evidence="7">39S ribosomal protein L50, mitochondrial</fullName>
    </alternativeName>
</protein>
<dbReference type="Pfam" id="PF10501">
    <property type="entry name" value="Ribosomal_L50"/>
    <property type="match status" value="1"/>
</dbReference>
<dbReference type="EMBL" id="CALNXJ010000049">
    <property type="protein sequence ID" value="CAH3151338.1"/>
    <property type="molecule type" value="Genomic_DNA"/>
</dbReference>
<evidence type="ECO:0000313" key="9">
    <source>
        <dbReference type="Proteomes" id="UP001159428"/>
    </source>
</evidence>